<dbReference type="RefSeq" id="XP_020077466.1">
    <property type="nucleotide sequence ID" value="XM_020220738.1"/>
</dbReference>
<dbReference type="EMBL" id="KV454539">
    <property type="protein sequence ID" value="ODV68399.1"/>
    <property type="molecule type" value="Genomic_DNA"/>
</dbReference>
<proteinExistence type="predicted"/>
<evidence type="ECO:0000313" key="2">
    <source>
        <dbReference type="Proteomes" id="UP000095085"/>
    </source>
</evidence>
<reference evidence="2" key="1">
    <citation type="submission" date="2016-05" db="EMBL/GenBank/DDBJ databases">
        <title>Comparative genomics of biotechnologically important yeasts.</title>
        <authorList>
            <consortium name="DOE Joint Genome Institute"/>
            <person name="Riley R."/>
            <person name="Haridas S."/>
            <person name="Wolfe K.H."/>
            <person name="Lopes M.R."/>
            <person name="Hittinger C.T."/>
            <person name="Goker M."/>
            <person name="Salamov A."/>
            <person name="Wisecaver J."/>
            <person name="Long T.M."/>
            <person name="Aerts A.L."/>
            <person name="Barry K."/>
            <person name="Choi C."/>
            <person name="Clum A."/>
            <person name="Coughlan A.Y."/>
            <person name="Deshpande S."/>
            <person name="Douglass A.P."/>
            <person name="Hanson S.J."/>
            <person name="Klenk H.-P."/>
            <person name="Labutti K."/>
            <person name="Lapidus A."/>
            <person name="Lindquist E."/>
            <person name="Lipzen A."/>
            <person name="Meier-Kolthoff J.P."/>
            <person name="Ohm R.A."/>
            <person name="Otillar R.P."/>
            <person name="Pangilinan J."/>
            <person name="Peng Y."/>
            <person name="Rokas A."/>
            <person name="Rosa C.A."/>
            <person name="Scheuner C."/>
            <person name="Sibirny A.A."/>
            <person name="Slot J.C."/>
            <person name="Stielow J.B."/>
            <person name="Sun H."/>
            <person name="Kurtzman C.P."/>
            <person name="Blackwell M."/>
            <person name="Grigoriev I.V."/>
            <person name="Jeffries T.W."/>
        </authorList>
    </citation>
    <scope>NUCLEOTIDE SEQUENCE [LARGE SCALE GENOMIC DNA]</scope>
    <source>
        <strain evidence="2">NRRL Y-1933</strain>
    </source>
</reference>
<gene>
    <name evidence="1" type="ORF">HYPBUDRAFT_151889</name>
</gene>
<name>A0A1E4RMC2_9ASCO</name>
<sequence>LSILTLSSVVAVAAWPREKKAAPAPAAPAATKKEDDFDLEKWFNDLTKEESK</sequence>
<evidence type="ECO:0000313" key="1">
    <source>
        <dbReference type="EMBL" id="ODV68399.1"/>
    </source>
</evidence>
<feature type="non-terminal residue" evidence="1">
    <location>
        <position position="1"/>
    </location>
</feature>
<dbReference type="Proteomes" id="UP000095085">
    <property type="component" value="Unassembled WGS sequence"/>
</dbReference>
<organism evidence="1 2">
    <name type="scientific">Hyphopichia burtonii NRRL Y-1933</name>
    <dbReference type="NCBI Taxonomy" id="984485"/>
    <lineage>
        <taxon>Eukaryota</taxon>
        <taxon>Fungi</taxon>
        <taxon>Dikarya</taxon>
        <taxon>Ascomycota</taxon>
        <taxon>Saccharomycotina</taxon>
        <taxon>Pichiomycetes</taxon>
        <taxon>Debaryomycetaceae</taxon>
        <taxon>Hyphopichia</taxon>
    </lineage>
</organism>
<keyword evidence="2" id="KW-1185">Reference proteome</keyword>
<accession>A0A1E4RMC2</accession>
<protein>
    <submittedName>
        <fullName evidence="1">Uncharacterized protein</fullName>
    </submittedName>
</protein>
<dbReference type="GeneID" id="30995288"/>
<dbReference type="AlphaFoldDB" id="A0A1E4RMC2"/>